<sequence length="2031" mass="219132">MALEPSKKTRKNPDKITEDEKKLFDNINYDQIQAMTDLNTLRKLEKYMTDEGFPTTSECVKERILNMGGRPSDEADPVNIKQSEEELASFREELFEWEKDMKFQEKDIDLDREEVHNRPNSAPIRKQKVVIGANANKENKPLPKLEAAAAADKSDLRSGSNYFDKWDKFAKDEEAKLEEEDKRETTLSEKKLAGELKAQEEEEEENLAHQDGGTGVAKAAKLMESLTPMEKKWHAKREKEKGNEAFKAKEFSNAVRCYSLALKLDPGVAAVHNNRAAAYMKLKRWEDAELDCTFSLELEPGNFKGLLRRGAARIEMERDGAIEGAVEDIEAALQQSPDDSELQGLHDKALRKVRNFIDSADSKRMSRVQIQEIEDDSDEAEDDSDGEAGDDEEYVTISKRDAESEEEMEIVPEAEPEPEPEAPQPSKVELADEQRRQGNELYKAGKYAEAEAAYGCSLQLLPAAVPVLSNRAMVRLALKQFVDAEADADLALALDPGFVKAYHRRYEARRALGKKQGALEDVRRVLKEAPDTPGLAKAARTLEKELEDEAYKPMRQGPMIIEELDSDDDEAVQQASDPAQERQAQEQRQAEIARKAAEAVEAQKKAEEESKESERRVAEMRQKESKKAAAESAKKAEKAKAENAAQTAKRESQEAAKAEAKQLEDAAKAGEAYIASRGWRGALVGYYFGLGDSGQGYYADPNSPAAKKAMAEAEKAKRSAAEAEKASSEEAMRQAEVAVRQAQDKVEQAKAEVSAPERKRIVIEDDDDEEDEEEKTSEVDVEAAAAAKKEEGNALFKKGDMRGAIGCYTQCVEMGSKDAAVKVAAYSNCAAAYLKMGEAKEAEAAATAALALDASHVKAFHRRASARTALGKKAEALEDLQKVAAGMPGNQQVQNEMASLKMQLAGEAAQAEAHSSAPPPTPAPERKRIVIQEDDTDDEEDAAEAGAAPKTAPPPTPAPERKRIVIEEDDDDEEDEEEKPSDLDVEAAAAAKKEEGNALFKKGDMRGAIGCYTQCVEMDSKDAAVKVAAYSNCAAAYLKMGEAKEAEAAATAALALDASHVKAFHRRASARTALGKKAEALEDLQKVAAGMPGNQQVQNEMASLKVQLAGEAAQVEAHSSAPPPTPAPERKRIVIQEDDTDDEGEEAAEAEKAPKTAPPRTPAPERKRIVIQEDDTDDEEDAAEAGAAPKTAPPPTPAPQRKRIVIEDDDDEEDEEEEKPSEVDVEAATAAKKEEGNALFKKGDMRGAIGCYTQCVEMGSKDAAVKVAAYSNCAAAYLKTGEAKEAEAAATAALALDASHVKAFHRRASARTALGKKAEALEDLQKVAAGMPGNQQVQNEMTSLKMQLAGEAAQAEAHSSAPPPTPAPERKRIVIQEDDTDDEEEASEAGAAPKTAPPPTLAPERKRIVIQEDDTDDEEEAAEAGAAPKTAPPPTPAPERKRIVIEEDDDDEEDEEEKPSDLDVEAAAAAKKEEGNALFKKGDMRGAIGCYTQCVEMGSKDAAVKVAAYSNCAAAYLKMGEAKEAEAAATAALALDASHVKAFHRRASARTALGKKAEALEDLQKVAAGMPGNQQVQNEMASLKVQLAGEAAQAEAHSSAPPPTPAPERKRIAIQEDDTDDDEEETAGGHKSAPPRTPAPERKRIVIQEDDTDDEEEETVVGHKSAPPPTPAPECKRIVIEEEDEDDAAAAGPKSAPTPAPERKRIVIEEDDDDHEAAAGPKSTPPPPPIPERTHVKADVEATAAATKEEGNALFKKGDMRGAIACYTMCVGMGAHDVDVKTAAYSNCAAAHLKVGEAEEAEDAASAALELTPHGSIHFKALHRRATARTSLGKLAEALQDLEKVAVAMPSNKTVVQELDALRRSLAASPASAGSPAAPNKEAEAAHAEVAAVEAKAASAAAVVATKFVSRLPPPKSCVDFERACKALQNDSQALGTYVQQVEPSAYQSLFKDSMSGPILKNIVVYVSKFLLPAAHFEQAYMTLDALVNVSRFSMAVMLLPKPEKMLLKSAFDAVANQGFDVATLRKEYRV</sequence>
<evidence type="ECO:0000256" key="5">
    <source>
        <dbReference type="PROSITE-ProRule" id="PRU00339"/>
    </source>
</evidence>
<feature type="compositionally biased region" description="Acidic residues" evidence="7">
    <location>
        <begin position="1411"/>
        <end position="1422"/>
    </location>
</feature>
<feature type="region of interest" description="Disordered" evidence="7">
    <location>
        <begin position="701"/>
        <end position="781"/>
    </location>
</feature>
<evidence type="ECO:0000256" key="3">
    <source>
        <dbReference type="ARBA" id="ARBA00038275"/>
    </source>
</evidence>
<dbReference type="Pfam" id="PF13877">
    <property type="entry name" value="RPAP3_C"/>
    <property type="match status" value="1"/>
</dbReference>
<feature type="compositionally biased region" description="Acidic residues" evidence="7">
    <location>
        <begin position="1615"/>
        <end position="1626"/>
    </location>
</feature>
<organism evidence="9 10">
    <name type="scientific">Cymbomonas tetramitiformis</name>
    <dbReference type="NCBI Taxonomy" id="36881"/>
    <lineage>
        <taxon>Eukaryota</taxon>
        <taxon>Viridiplantae</taxon>
        <taxon>Chlorophyta</taxon>
        <taxon>Pyramimonadophyceae</taxon>
        <taxon>Pyramimonadales</taxon>
        <taxon>Pyramimonadaceae</taxon>
        <taxon>Cymbomonas</taxon>
    </lineage>
</organism>
<dbReference type="EMBL" id="LGRX02030116">
    <property type="protein sequence ID" value="KAK3246068.1"/>
    <property type="molecule type" value="Genomic_DNA"/>
</dbReference>
<feature type="compositionally biased region" description="Basic and acidic residues" evidence="7">
    <location>
        <begin position="709"/>
        <end position="733"/>
    </location>
</feature>
<dbReference type="PANTHER" id="PTHR46423:SF1">
    <property type="entry name" value="RNA POLYMERASE II-ASSOCIATED PROTEIN 3"/>
    <property type="match status" value="1"/>
</dbReference>
<keyword evidence="1" id="KW-0677">Repeat</keyword>
<feature type="domain" description="Elongation factor 1 beta central acidic region eukaryote" evidence="8">
    <location>
        <begin position="966"/>
        <end position="993"/>
    </location>
</feature>
<dbReference type="InterPro" id="IPR018940">
    <property type="entry name" value="EF-1_beta_acid_region_euk"/>
</dbReference>
<feature type="region of interest" description="Disordered" evidence="7">
    <location>
        <begin position="1139"/>
        <end position="1230"/>
    </location>
</feature>
<dbReference type="PANTHER" id="PTHR46423">
    <property type="entry name" value="RNA POLYMERASE II-ASSOCIATED PROTEIN 3"/>
    <property type="match status" value="1"/>
</dbReference>
<feature type="compositionally biased region" description="Acidic residues" evidence="7">
    <location>
        <begin position="1648"/>
        <end position="1659"/>
    </location>
</feature>
<keyword evidence="6" id="KW-0175">Coiled coil</keyword>
<proteinExistence type="inferred from homology"/>
<feature type="domain" description="Elongation factor 1 beta central acidic region eukaryote" evidence="8">
    <location>
        <begin position="762"/>
        <end position="789"/>
    </location>
</feature>
<dbReference type="InterPro" id="IPR019734">
    <property type="entry name" value="TPR_rpt"/>
</dbReference>
<feature type="region of interest" description="Disordered" evidence="7">
    <location>
        <begin position="903"/>
        <end position="963"/>
    </location>
</feature>
<feature type="compositionally biased region" description="Basic and acidic residues" evidence="7">
    <location>
        <begin position="742"/>
        <end position="763"/>
    </location>
</feature>
<feature type="compositionally biased region" description="Acidic residues" evidence="7">
    <location>
        <begin position="1139"/>
        <end position="1148"/>
    </location>
</feature>
<feature type="compositionally biased region" description="Acidic residues" evidence="7">
    <location>
        <begin position="1207"/>
        <end position="1225"/>
    </location>
</feature>
<feature type="domain" description="Elongation factor 1 beta central acidic region eukaryote" evidence="8">
    <location>
        <begin position="1205"/>
        <end position="1232"/>
    </location>
</feature>
<feature type="compositionally biased region" description="Basic and acidic residues" evidence="7">
    <location>
        <begin position="174"/>
        <end position="199"/>
    </location>
</feature>
<dbReference type="PROSITE" id="PS50005">
    <property type="entry name" value="TPR"/>
    <property type="match status" value="1"/>
</dbReference>
<feature type="region of interest" description="Disordered" evidence="7">
    <location>
        <begin position="567"/>
        <end position="663"/>
    </location>
</feature>
<evidence type="ECO:0000313" key="9">
    <source>
        <dbReference type="EMBL" id="KAK3246068.1"/>
    </source>
</evidence>
<feature type="region of interest" description="Disordered" evidence="7">
    <location>
        <begin position="112"/>
        <end position="142"/>
    </location>
</feature>
<feature type="repeat" description="TPR" evidence="5">
    <location>
        <begin position="1782"/>
        <end position="1815"/>
    </location>
</feature>
<dbReference type="SMART" id="SM01182">
    <property type="entry name" value="EF-1_beta_acid"/>
    <property type="match status" value="6"/>
</dbReference>
<name>A0AAE0EZD2_9CHLO</name>
<gene>
    <name evidence="9" type="ORF">CYMTET_44382</name>
</gene>
<evidence type="ECO:0000256" key="1">
    <source>
        <dbReference type="ARBA" id="ARBA00022737"/>
    </source>
</evidence>
<feature type="region of interest" description="Disordered" evidence="7">
    <location>
        <begin position="1587"/>
        <end position="1733"/>
    </location>
</feature>
<feature type="compositionally biased region" description="Basic and acidic residues" evidence="7">
    <location>
        <begin position="648"/>
        <end position="663"/>
    </location>
</feature>
<reference evidence="9 10" key="1">
    <citation type="journal article" date="2015" name="Genome Biol. Evol.">
        <title>Comparative Genomics of a Bacterivorous Green Alga Reveals Evolutionary Causalities and Consequences of Phago-Mixotrophic Mode of Nutrition.</title>
        <authorList>
            <person name="Burns J.A."/>
            <person name="Paasch A."/>
            <person name="Narechania A."/>
            <person name="Kim E."/>
        </authorList>
    </citation>
    <scope>NUCLEOTIDE SEQUENCE [LARGE SCALE GENOMIC DNA]</scope>
    <source>
        <strain evidence="9 10">PLY_AMNH</strain>
    </source>
</reference>
<dbReference type="InterPro" id="IPR011990">
    <property type="entry name" value="TPR-like_helical_dom_sf"/>
</dbReference>
<evidence type="ECO:0000256" key="2">
    <source>
        <dbReference type="ARBA" id="ARBA00022803"/>
    </source>
</evidence>
<comment type="similarity">
    <text evidence="3">Belongs to the RPAP3 family.</text>
</comment>
<feature type="region of interest" description="Disordered" evidence="7">
    <location>
        <begin position="174"/>
        <end position="215"/>
    </location>
</feature>
<keyword evidence="2 5" id="KW-0802">TPR repeat</keyword>
<dbReference type="SMART" id="SM00028">
    <property type="entry name" value="TPR"/>
    <property type="match status" value="21"/>
</dbReference>
<feature type="compositionally biased region" description="Acidic residues" evidence="7">
    <location>
        <begin position="1172"/>
        <end position="1183"/>
    </location>
</feature>
<feature type="compositionally biased region" description="Basic and acidic residues" evidence="7">
    <location>
        <begin position="579"/>
        <end position="641"/>
    </location>
</feature>
<feature type="compositionally biased region" description="Acidic residues" evidence="7">
    <location>
        <begin position="1376"/>
        <end position="1387"/>
    </location>
</feature>
<dbReference type="InterPro" id="IPR025986">
    <property type="entry name" value="RPAP3-like_C"/>
</dbReference>
<feature type="compositionally biased region" description="Acidic residues" evidence="7">
    <location>
        <begin position="764"/>
        <end position="781"/>
    </location>
</feature>
<feature type="domain" description="Elongation factor 1 beta central acidic region eukaryote" evidence="8">
    <location>
        <begin position="564"/>
        <end position="590"/>
    </location>
</feature>
<feature type="region of interest" description="Disordered" evidence="7">
    <location>
        <begin position="1113"/>
        <end position="1132"/>
    </location>
</feature>
<feature type="domain" description="Elongation factor 1 beta central acidic region eukaryote" evidence="8">
    <location>
        <begin position="1619"/>
        <end position="1644"/>
    </location>
</feature>
<evidence type="ECO:0000256" key="7">
    <source>
        <dbReference type="SAM" id="MobiDB-lite"/>
    </source>
</evidence>
<feature type="compositionally biased region" description="Acidic residues" evidence="7">
    <location>
        <begin position="372"/>
        <end position="394"/>
    </location>
</feature>
<dbReference type="Gene3D" id="1.25.40.10">
    <property type="entry name" value="Tetratricopeptide repeat domain"/>
    <property type="match status" value="7"/>
</dbReference>
<feature type="region of interest" description="Disordered" evidence="7">
    <location>
        <begin position="1347"/>
        <end position="1442"/>
    </location>
</feature>
<dbReference type="Proteomes" id="UP001190700">
    <property type="component" value="Unassembled WGS sequence"/>
</dbReference>
<feature type="compositionally biased region" description="Acidic residues" evidence="7">
    <location>
        <begin position="932"/>
        <end position="943"/>
    </location>
</feature>
<evidence type="ECO:0000256" key="6">
    <source>
        <dbReference type="SAM" id="Coils"/>
    </source>
</evidence>
<evidence type="ECO:0000259" key="8">
    <source>
        <dbReference type="SMART" id="SM01182"/>
    </source>
</evidence>
<feature type="compositionally biased region" description="Acidic residues" evidence="7">
    <location>
        <begin position="403"/>
        <end position="420"/>
    </location>
</feature>
<comment type="caution">
    <text evidence="9">The sequence shown here is derived from an EMBL/GenBank/DDBJ whole genome shotgun (WGS) entry which is preliminary data.</text>
</comment>
<feature type="domain" description="Elongation factor 1 beta central acidic region eukaryote" evidence="8">
    <location>
        <begin position="1445"/>
        <end position="1472"/>
    </location>
</feature>
<feature type="region of interest" description="Disordered" evidence="7">
    <location>
        <begin position="364"/>
        <end position="429"/>
    </location>
</feature>
<accession>A0AAE0EZD2</accession>
<protein>
    <recommendedName>
        <fullName evidence="4">RNA polymerase II-associated protein 3</fullName>
    </recommendedName>
</protein>
<keyword evidence="10" id="KW-1185">Reference proteome</keyword>
<dbReference type="SUPFAM" id="SSF48452">
    <property type="entry name" value="TPR-like"/>
    <property type="match status" value="4"/>
</dbReference>
<dbReference type="InterPro" id="IPR051966">
    <property type="entry name" value="RPAP3"/>
</dbReference>
<dbReference type="GO" id="GO:0101031">
    <property type="term" value="C:protein folding chaperone complex"/>
    <property type="evidence" value="ECO:0007669"/>
    <property type="project" value="TreeGrafter"/>
</dbReference>
<evidence type="ECO:0000256" key="4">
    <source>
        <dbReference type="ARBA" id="ARBA00040133"/>
    </source>
</evidence>
<feature type="coiled-coil region" evidence="6">
    <location>
        <begin position="80"/>
        <end position="107"/>
    </location>
</feature>
<evidence type="ECO:0000313" key="10">
    <source>
        <dbReference type="Proteomes" id="UP001190700"/>
    </source>
</evidence>